<dbReference type="Proteomes" id="UP000034732">
    <property type="component" value="Unassembled WGS sequence"/>
</dbReference>
<dbReference type="EMBL" id="LCMF01000012">
    <property type="protein sequence ID" value="KKU30796.1"/>
    <property type="molecule type" value="Genomic_DNA"/>
</dbReference>
<keyword evidence="1" id="KW-0175">Coiled coil</keyword>
<dbReference type="SUPFAM" id="SSF57997">
    <property type="entry name" value="Tropomyosin"/>
    <property type="match status" value="1"/>
</dbReference>
<feature type="coiled-coil region" evidence="1">
    <location>
        <begin position="24"/>
        <end position="79"/>
    </location>
</feature>
<sequence>MEQVTLESVAEKLGAFEMSVNAGFERIEARLSNVETRLTDVESSLTNVETRLTDVETRLTRVENRLLNVEIKLIQMESKIDEIDKSTAYLPKLYDIVDKFMGEINESRQERTFINNRLTRLEKAVAKQA</sequence>
<comment type="caution">
    <text evidence="2">The sequence shown here is derived from an EMBL/GenBank/DDBJ whole genome shotgun (WGS) entry which is preliminary data.</text>
</comment>
<protein>
    <submittedName>
        <fullName evidence="2">Uncharacterized protein</fullName>
    </submittedName>
</protein>
<name>A0A0G1PDH7_UNCKA</name>
<accession>A0A0G1PDH7</accession>
<proteinExistence type="predicted"/>
<evidence type="ECO:0000256" key="1">
    <source>
        <dbReference type="SAM" id="Coils"/>
    </source>
</evidence>
<dbReference type="PATRIC" id="fig|1619107.3.peg.244"/>
<dbReference type="AlphaFoldDB" id="A0A0G1PDH7"/>
<evidence type="ECO:0000313" key="3">
    <source>
        <dbReference type="Proteomes" id="UP000034732"/>
    </source>
</evidence>
<dbReference type="Gene3D" id="1.20.5.1070">
    <property type="entry name" value="Head and neck region of the ectodomain of NDV fusion glycoprotein"/>
    <property type="match status" value="1"/>
</dbReference>
<evidence type="ECO:0000313" key="2">
    <source>
        <dbReference type="EMBL" id="KKU30796.1"/>
    </source>
</evidence>
<reference evidence="2 3" key="1">
    <citation type="journal article" date="2015" name="Nature">
        <title>rRNA introns, odd ribosomes, and small enigmatic genomes across a large radiation of phyla.</title>
        <authorList>
            <person name="Brown C.T."/>
            <person name="Hug L.A."/>
            <person name="Thomas B.C."/>
            <person name="Sharon I."/>
            <person name="Castelle C.J."/>
            <person name="Singh A."/>
            <person name="Wilkins M.J."/>
            <person name="Williams K.H."/>
            <person name="Banfield J.F."/>
        </authorList>
    </citation>
    <scope>NUCLEOTIDE SEQUENCE [LARGE SCALE GENOMIC DNA]</scope>
</reference>
<gene>
    <name evidence="2" type="ORF">UX44_C0012G0006</name>
</gene>
<organism evidence="2 3">
    <name type="scientific">candidate division WWE3 bacterium GW2011_GWA1_46_21</name>
    <dbReference type="NCBI Taxonomy" id="1619107"/>
    <lineage>
        <taxon>Bacteria</taxon>
        <taxon>Katanobacteria</taxon>
    </lineage>
</organism>